<comment type="subcellular location">
    <subcellularLocation>
        <location evidence="1">Cytoplasm</location>
    </subcellularLocation>
</comment>
<dbReference type="EMBL" id="FTNK01000005">
    <property type="protein sequence ID" value="SIQ98219.1"/>
    <property type="molecule type" value="Genomic_DNA"/>
</dbReference>
<keyword evidence="4" id="KW-0238">DNA-binding</keyword>
<keyword evidence="2" id="KW-0963">Cytoplasm</keyword>
<dbReference type="InterPro" id="IPR036388">
    <property type="entry name" value="WH-like_DNA-bd_sf"/>
</dbReference>
<dbReference type="SMART" id="SM00347">
    <property type="entry name" value="HTH_MARR"/>
    <property type="match status" value="1"/>
</dbReference>
<feature type="domain" description="HTH marR-type" evidence="6">
    <location>
        <begin position="26"/>
        <end position="160"/>
    </location>
</feature>
<evidence type="ECO:0000313" key="7">
    <source>
        <dbReference type="EMBL" id="SIQ98219.1"/>
    </source>
</evidence>
<dbReference type="Pfam" id="PF22381">
    <property type="entry name" value="Staph_reg_Sar_Rot"/>
    <property type="match status" value="1"/>
</dbReference>
<dbReference type="PRINTS" id="PR00598">
    <property type="entry name" value="HTHMARR"/>
</dbReference>
<accession>A0ABY1JYH5</accession>
<evidence type="ECO:0000256" key="5">
    <source>
        <dbReference type="ARBA" id="ARBA00023163"/>
    </source>
</evidence>
<keyword evidence="3" id="KW-0805">Transcription regulation</keyword>
<name>A0ABY1JYH5_9BACL</name>
<dbReference type="PANTHER" id="PTHR33164:SF5">
    <property type="entry name" value="ORGANIC HYDROPEROXIDE RESISTANCE TRANSCRIPTIONAL REGULATOR"/>
    <property type="match status" value="1"/>
</dbReference>
<evidence type="ECO:0000256" key="4">
    <source>
        <dbReference type="ARBA" id="ARBA00023125"/>
    </source>
</evidence>
<evidence type="ECO:0000313" key="8">
    <source>
        <dbReference type="Proteomes" id="UP000186666"/>
    </source>
</evidence>
<dbReference type="SUPFAM" id="SSF46785">
    <property type="entry name" value="Winged helix' DNA-binding domain"/>
    <property type="match status" value="1"/>
</dbReference>
<dbReference type="PANTHER" id="PTHR33164">
    <property type="entry name" value="TRANSCRIPTIONAL REGULATOR, MARR FAMILY"/>
    <property type="match status" value="1"/>
</dbReference>
<dbReference type="InterPro" id="IPR000835">
    <property type="entry name" value="HTH_MarR-typ"/>
</dbReference>
<organism evidence="7 8">
    <name type="scientific">Paenibacillus macquariensis</name>
    <dbReference type="NCBI Taxonomy" id="948756"/>
    <lineage>
        <taxon>Bacteria</taxon>
        <taxon>Bacillati</taxon>
        <taxon>Bacillota</taxon>
        <taxon>Bacilli</taxon>
        <taxon>Bacillales</taxon>
        <taxon>Paenibacillaceae</taxon>
        <taxon>Paenibacillus</taxon>
    </lineage>
</organism>
<evidence type="ECO:0000256" key="2">
    <source>
        <dbReference type="ARBA" id="ARBA00022490"/>
    </source>
</evidence>
<dbReference type="PROSITE" id="PS50995">
    <property type="entry name" value="HTH_MARR_2"/>
    <property type="match status" value="1"/>
</dbReference>
<protein>
    <submittedName>
        <fullName evidence="7">Transcriptional regulator, MarR family</fullName>
    </submittedName>
</protein>
<dbReference type="InterPro" id="IPR039422">
    <property type="entry name" value="MarR/SlyA-like"/>
</dbReference>
<dbReference type="Proteomes" id="UP000186666">
    <property type="component" value="Unassembled WGS sequence"/>
</dbReference>
<reference evidence="7 8" key="1">
    <citation type="submission" date="2017-01" db="EMBL/GenBank/DDBJ databases">
        <authorList>
            <person name="Varghese N."/>
            <person name="Submissions S."/>
        </authorList>
    </citation>
    <scope>NUCLEOTIDE SEQUENCE [LARGE SCALE GENOMIC DNA]</scope>
    <source>
        <strain evidence="7 8">ATCC 23464</strain>
    </source>
</reference>
<evidence type="ECO:0000256" key="1">
    <source>
        <dbReference type="ARBA" id="ARBA00004496"/>
    </source>
</evidence>
<keyword evidence="5" id="KW-0804">Transcription</keyword>
<proteinExistence type="predicted"/>
<dbReference type="InterPro" id="IPR036390">
    <property type="entry name" value="WH_DNA-bd_sf"/>
</dbReference>
<gene>
    <name evidence="7" type="ORF">SAMN05421578_105340</name>
</gene>
<evidence type="ECO:0000256" key="3">
    <source>
        <dbReference type="ARBA" id="ARBA00023015"/>
    </source>
</evidence>
<evidence type="ECO:0000259" key="6">
    <source>
        <dbReference type="PROSITE" id="PS50995"/>
    </source>
</evidence>
<comment type="caution">
    <text evidence="7">The sequence shown here is derived from an EMBL/GenBank/DDBJ whole genome shotgun (WGS) entry which is preliminary data.</text>
</comment>
<dbReference type="InterPro" id="IPR055166">
    <property type="entry name" value="Transc_reg_Sar_Rot_HTH"/>
</dbReference>
<dbReference type="Gene3D" id="1.10.10.10">
    <property type="entry name" value="Winged helix-like DNA-binding domain superfamily/Winged helix DNA-binding domain"/>
    <property type="match status" value="1"/>
</dbReference>
<keyword evidence="8" id="KW-1185">Reference proteome</keyword>
<sequence length="161" mass="18644">MIWIYLSHGLLLAGDMMKNKIEHVLEDQLCFLLYASSREMTKKYKPLLDKLDVTYPQYLVLLLLWEQDILTVKKLGELLSLDSGTLTPMLKRMEHNGLIERKRSTQDERSVMIQLTEKGLSLQVEACFIPERIADMSGKDKKTVEDLKASLLQLLKTLEEF</sequence>